<dbReference type="Gene3D" id="3.10.450.50">
    <property type="match status" value="1"/>
</dbReference>
<dbReference type="EMBL" id="JAGINW010000001">
    <property type="protein sequence ID" value="MBP2328374.1"/>
    <property type="molecule type" value="Genomic_DNA"/>
</dbReference>
<reference evidence="1 2" key="1">
    <citation type="submission" date="2021-03" db="EMBL/GenBank/DDBJ databases">
        <title>Sequencing the genomes of 1000 actinobacteria strains.</title>
        <authorList>
            <person name="Klenk H.-P."/>
        </authorList>
    </citation>
    <scope>NUCLEOTIDE SEQUENCE [LARGE SCALE GENOMIC DNA]</scope>
    <source>
        <strain evidence="1 2">DSM 46670</strain>
    </source>
</reference>
<dbReference type="Proteomes" id="UP001519332">
    <property type="component" value="Unassembled WGS sequence"/>
</dbReference>
<proteinExistence type="predicted"/>
<gene>
    <name evidence="1" type="ORF">JOF56_008759</name>
</gene>
<evidence type="ECO:0000313" key="1">
    <source>
        <dbReference type="EMBL" id="MBP2328374.1"/>
    </source>
</evidence>
<sequence>MIVQARGVVVEKNTIAQNAATGLLVNADDVHVSGNLVAENGYDGVIGHRSANIFRLDSDGKVVEHWDVLQVIPATSANDNGMF</sequence>
<accession>A0ABS4TWL8</accession>
<organism evidence="1 2">
    <name type="scientific">Kibdelosporangium banguiense</name>
    <dbReference type="NCBI Taxonomy" id="1365924"/>
    <lineage>
        <taxon>Bacteria</taxon>
        <taxon>Bacillati</taxon>
        <taxon>Actinomycetota</taxon>
        <taxon>Actinomycetes</taxon>
        <taxon>Pseudonocardiales</taxon>
        <taxon>Pseudonocardiaceae</taxon>
        <taxon>Kibdelosporangium</taxon>
    </lineage>
</organism>
<dbReference type="SUPFAM" id="SSF51126">
    <property type="entry name" value="Pectin lyase-like"/>
    <property type="match status" value="1"/>
</dbReference>
<keyword evidence="2" id="KW-1185">Reference proteome</keyword>
<protein>
    <submittedName>
        <fullName evidence="1">SnoaL-like aldol condensation-catalyzing enzyme</fullName>
    </submittedName>
</protein>
<evidence type="ECO:0000313" key="2">
    <source>
        <dbReference type="Proteomes" id="UP001519332"/>
    </source>
</evidence>
<dbReference type="InterPro" id="IPR011050">
    <property type="entry name" value="Pectin_lyase_fold/virulence"/>
</dbReference>
<name>A0ABS4TWL8_9PSEU</name>
<comment type="caution">
    <text evidence="1">The sequence shown here is derived from an EMBL/GenBank/DDBJ whole genome shotgun (WGS) entry which is preliminary data.</text>
</comment>
<dbReference type="RefSeq" id="WP_209645377.1">
    <property type="nucleotide sequence ID" value="NZ_JAGINW010000001.1"/>
</dbReference>